<organism evidence="2 3">
    <name type="scientific">Rhodofomes roseus</name>
    <dbReference type="NCBI Taxonomy" id="34475"/>
    <lineage>
        <taxon>Eukaryota</taxon>
        <taxon>Fungi</taxon>
        <taxon>Dikarya</taxon>
        <taxon>Basidiomycota</taxon>
        <taxon>Agaricomycotina</taxon>
        <taxon>Agaricomycetes</taxon>
        <taxon>Polyporales</taxon>
        <taxon>Rhodofomes</taxon>
    </lineage>
</organism>
<gene>
    <name evidence="2" type="ORF">C8Q71DRAFT_183323</name>
</gene>
<dbReference type="GeneID" id="71997557"/>
<dbReference type="EMBL" id="JADCUA010000018">
    <property type="protein sequence ID" value="KAH9833444.1"/>
    <property type="molecule type" value="Genomic_DNA"/>
</dbReference>
<feature type="region of interest" description="Disordered" evidence="1">
    <location>
        <begin position="84"/>
        <end position="104"/>
    </location>
</feature>
<keyword evidence="3" id="KW-1185">Reference proteome</keyword>
<accession>A0ABQ8K8C4</accession>
<name>A0ABQ8K8C4_9APHY</name>
<reference evidence="2 3" key="1">
    <citation type="journal article" date="2021" name="Environ. Microbiol.">
        <title>Gene family expansions and transcriptome signatures uncover fungal adaptations to wood decay.</title>
        <authorList>
            <person name="Hage H."/>
            <person name="Miyauchi S."/>
            <person name="Viragh M."/>
            <person name="Drula E."/>
            <person name="Min B."/>
            <person name="Chaduli D."/>
            <person name="Navarro D."/>
            <person name="Favel A."/>
            <person name="Norest M."/>
            <person name="Lesage-Meessen L."/>
            <person name="Balint B."/>
            <person name="Merenyi Z."/>
            <person name="de Eugenio L."/>
            <person name="Morin E."/>
            <person name="Martinez A.T."/>
            <person name="Baldrian P."/>
            <person name="Stursova M."/>
            <person name="Martinez M.J."/>
            <person name="Novotny C."/>
            <person name="Magnuson J.K."/>
            <person name="Spatafora J.W."/>
            <person name="Maurice S."/>
            <person name="Pangilinan J."/>
            <person name="Andreopoulos W."/>
            <person name="LaButti K."/>
            <person name="Hundley H."/>
            <person name="Na H."/>
            <person name="Kuo A."/>
            <person name="Barry K."/>
            <person name="Lipzen A."/>
            <person name="Henrissat B."/>
            <person name="Riley R."/>
            <person name="Ahrendt S."/>
            <person name="Nagy L.G."/>
            <person name="Grigoriev I.V."/>
            <person name="Martin F."/>
            <person name="Rosso M.N."/>
        </authorList>
    </citation>
    <scope>NUCLEOTIDE SEQUENCE [LARGE SCALE GENOMIC DNA]</scope>
    <source>
        <strain evidence="2 3">CIRM-BRFM 1785</strain>
    </source>
</reference>
<dbReference type="RefSeq" id="XP_047776184.1">
    <property type="nucleotide sequence ID" value="XM_047916825.1"/>
</dbReference>
<evidence type="ECO:0000256" key="1">
    <source>
        <dbReference type="SAM" id="MobiDB-lite"/>
    </source>
</evidence>
<feature type="region of interest" description="Disordered" evidence="1">
    <location>
        <begin position="1"/>
        <end position="42"/>
    </location>
</feature>
<protein>
    <submittedName>
        <fullName evidence="2">Uncharacterized protein</fullName>
    </submittedName>
</protein>
<dbReference type="Proteomes" id="UP000814176">
    <property type="component" value="Unassembled WGS sequence"/>
</dbReference>
<feature type="compositionally biased region" description="Basic and acidic residues" evidence="1">
    <location>
        <begin position="26"/>
        <end position="41"/>
    </location>
</feature>
<comment type="caution">
    <text evidence="2">The sequence shown here is derived from an EMBL/GenBank/DDBJ whole genome shotgun (WGS) entry which is preliminary data.</text>
</comment>
<sequence length="217" mass="23362">MMSSRSHATPGFDLPANSTPSNRTHMRPDRETDIASHDRDAPSPSALRHCAYMHSDTPNPLAARCFAASPALALGPALTVIHADRPPSGCSSPDPAGRPPRTPERLRVHWQPDLEVIGRICSGCIRAICVFAPSGCGFGFGDPITRFSFAFSPSPSFATVSSCPRPSHPGFAHPRSRLLPRAQSSLFGRSSSWCLMRLCPRSLALVLYIYGIAARVS</sequence>
<proteinExistence type="predicted"/>
<evidence type="ECO:0000313" key="3">
    <source>
        <dbReference type="Proteomes" id="UP000814176"/>
    </source>
</evidence>
<evidence type="ECO:0000313" key="2">
    <source>
        <dbReference type="EMBL" id="KAH9833444.1"/>
    </source>
</evidence>